<accession>A0ABD0L3W6</accession>
<dbReference type="Proteomes" id="UP001519460">
    <property type="component" value="Unassembled WGS sequence"/>
</dbReference>
<dbReference type="EMBL" id="JACVVK020000087">
    <property type="protein sequence ID" value="KAK7494032.1"/>
    <property type="molecule type" value="Genomic_DNA"/>
</dbReference>
<evidence type="ECO:0000313" key="1">
    <source>
        <dbReference type="EMBL" id="KAK7494032.1"/>
    </source>
</evidence>
<proteinExistence type="predicted"/>
<sequence length="118" mass="13662">MHSDEPRTLQPNPAVGAVCRHRSAALCGDKPVVALSRSRLLLHWRLCATVVHVQKIYDDVQPVPHCNSSLVYFAKRERNVFKFVVCEKVELQERRCYVIEISDRDNAQCSIIRYKRLN</sequence>
<dbReference type="AlphaFoldDB" id="A0ABD0L3W6"/>
<comment type="caution">
    <text evidence="1">The sequence shown here is derived from an EMBL/GenBank/DDBJ whole genome shotgun (WGS) entry which is preliminary data.</text>
</comment>
<protein>
    <submittedName>
        <fullName evidence="1">Uncharacterized protein</fullName>
    </submittedName>
</protein>
<keyword evidence="2" id="KW-1185">Reference proteome</keyword>
<gene>
    <name evidence="1" type="ORF">BaRGS_00014690</name>
</gene>
<organism evidence="1 2">
    <name type="scientific">Batillaria attramentaria</name>
    <dbReference type="NCBI Taxonomy" id="370345"/>
    <lineage>
        <taxon>Eukaryota</taxon>
        <taxon>Metazoa</taxon>
        <taxon>Spiralia</taxon>
        <taxon>Lophotrochozoa</taxon>
        <taxon>Mollusca</taxon>
        <taxon>Gastropoda</taxon>
        <taxon>Caenogastropoda</taxon>
        <taxon>Sorbeoconcha</taxon>
        <taxon>Cerithioidea</taxon>
        <taxon>Batillariidae</taxon>
        <taxon>Batillaria</taxon>
    </lineage>
</organism>
<reference evidence="1 2" key="1">
    <citation type="journal article" date="2023" name="Sci. Data">
        <title>Genome assembly of the Korean intertidal mud-creeper Batillaria attramentaria.</title>
        <authorList>
            <person name="Patra A.K."/>
            <person name="Ho P.T."/>
            <person name="Jun S."/>
            <person name="Lee S.J."/>
            <person name="Kim Y."/>
            <person name="Won Y.J."/>
        </authorList>
    </citation>
    <scope>NUCLEOTIDE SEQUENCE [LARGE SCALE GENOMIC DNA]</scope>
    <source>
        <strain evidence="1">Wonlab-2016</strain>
    </source>
</reference>
<evidence type="ECO:0000313" key="2">
    <source>
        <dbReference type="Proteomes" id="UP001519460"/>
    </source>
</evidence>
<name>A0ABD0L3W6_9CAEN</name>